<dbReference type="Gene3D" id="3.40.50.300">
    <property type="entry name" value="P-loop containing nucleotide triphosphate hydrolases"/>
    <property type="match status" value="2"/>
</dbReference>
<evidence type="ECO:0000256" key="6">
    <source>
        <dbReference type="ARBA" id="ARBA00022759"/>
    </source>
</evidence>
<dbReference type="HOGENOM" id="CLU_004848_1_0_6"/>
<dbReference type="InterPro" id="IPR004473">
    <property type="entry name" value="Restrct_endonuc_typeI_HsdR"/>
</dbReference>
<evidence type="ECO:0000256" key="7">
    <source>
        <dbReference type="ARBA" id="ARBA00022801"/>
    </source>
</evidence>
<dbReference type="CDD" id="cd18800">
    <property type="entry name" value="SF2_C_EcoR124I-like"/>
    <property type="match status" value="1"/>
</dbReference>
<dbReference type="GO" id="GO:0003677">
    <property type="term" value="F:DNA binding"/>
    <property type="evidence" value="ECO:0007669"/>
    <property type="project" value="UniProtKB-KW"/>
</dbReference>
<proteinExistence type="inferred from homology"/>
<comment type="caution">
    <text evidence="12">The sequence shown here is derived from an EMBL/GenBank/DDBJ whole genome shotgun (WGS) entry which is preliminary data.</text>
</comment>
<dbReference type="Pfam" id="PF22679">
    <property type="entry name" value="T1R_D3-like"/>
    <property type="match status" value="1"/>
</dbReference>
<dbReference type="InterPro" id="IPR051268">
    <property type="entry name" value="Type-I_R_enzyme_R_subunit"/>
</dbReference>
<dbReference type="Gene3D" id="1.10.10.2110">
    <property type="match status" value="1"/>
</dbReference>
<keyword evidence="8 10" id="KW-0067">ATP-binding</keyword>
<comment type="similarity">
    <text evidence="2 10">Belongs to the HsdR family.</text>
</comment>
<reference evidence="12 13" key="1">
    <citation type="submission" date="2013-06" db="EMBL/GenBank/DDBJ databases">
        <title>The Genome Sequence of Acinetobacter sp. NIPH 2036.</title>
        <authorList>
            <consortium name="The Broad Institute Genome Sequencing Platform"/>
            <consortium name="The Broad Institute Genome Sequencing Center for Infectious Disease"/>
            <person name="Cerqueira G."/>
            <person name="Feldgarden M."/>
            <person name="Courvalin P."/>
            <person name="Perichon B."/>
            <person name="Grillot-Courvalin C."/>
            <person name="Clermont D."/>
            <person name="Rocha E."/>
            <person name="Yoon E.-J."/>
            <person name="Nemec A."/>
            <person name="Young S.K."/>
            <person name="Zeng Q."/>
            <person name="Gargeya S."/>
            <person name="Fitzgerald M."/>
            <person name="Abouelleil A."/>
            <person name="Alvarado L."/>
            <person name="Berlin A.M."/>
            <person name="Chapman S.B."/>
            <person name="Dewar J."/>
            <person name="Goldberg J."/>
            <person name="Griggs A."/>
            <person name="Gujja S."/>
            <person name="Hansen M."/>
            <person name="Howarth C."/>
            <person name="Imamovic A."/>
            <person name="Larimer J."/>
            <person name="McCowan C."/>
            <person name="Murphy C."/>
            <person name="Pearson M."/>
            <person name="Priest M."/>
            <person name="Roberts A."/>
            <person name="Saif S."/>
            <person name="Shea T."/>
            <person name="Sykes S."/>
            <person name="Wortman J."/>
            <person name="Nusbaum C."/>
            <person name="Birren B."/>
        </authorList>
    </citation>
    <scope>NUCLEOTIDE SEQUENCE [LARGE SCALE GENOMIC DNA]</scope>
    <source>
        <strain evidence="12 13">NIPH 2036</strain>
    </source>
</reference>
<dbReference type="RefSeq" id="WP_005312113.1">
    <property type="nucleotide sequence ID" value="NZ_BKKF01000114.1"/>
</dbReference>
<evidence type="ECO:0000256" key="1">
    <source>
        <dbReference type="ARBA" id="ARBA00000851"/>
    </source>
</evidence>
<evidence type="ECO:0000259" key="11">
    <source>
        <dbReference type="PROSITE" id="PS51192"/>
    </source>
</evidence>
<dbReference type="CDD" id="cd22332">
    <property type="entry name" value="HsdR_N"/>
    <property type="match status" value="1"/>
</dbReference>
<keyword evidence="3" id="KW-0540">Nuclease</keyword>
<name>S3T3X6_9GAMM</name>
<dbReference type="PATRIC" id="fig|1217696.3.peg.2685"/>
<keyword evidence="5 10" id="KW-0680">Restriction system</keyword>
<comment type="function">
    <text evidence="10">Subunit R is required for both nuclease and ATPase activities, but not for modification.</text>
</comment>
<evidence type="ECO:0000256" key="3">
    <source>
        <dbReference type="ARBA" id="ARBA00022722"/>
    </source>
</evidence>
<dbReference type="Pfam" id="PF04313">
    <property type="entry name" value="HSDR_N"/>
    <property type="match status" value="1"/>
</dbReference>
<dbReference type="Proteomes" id="UP000014559">
    <property type="component" value="Unassembled WGS sequence"/>
</dbReference>
<dbReference type="EMBL" id="ATGK01000014">
    <property type="protein sequence ID" value="EPG36196.1"/>
    <property type="molecule type" value="Genomic_DNA"/>
</dbReference>
<dbReference type="InterPro" id="IPR055180">
    <property type="entry name" value="HsdR_RecA-like_helicase_dom_2"/>
</dbReference>
<dbReference type="Gene3D" id="3.90.1570.50">
    <property type="match status" value="2"/>
</dbReference>
<dbReference type="Gene3D" id="1.20.58.2040">
    <property type="match status" value="1"/>
</dbReference>
<comment type="catalytic activity">
    <reaction evidence="1 10">
        <text>Endonucleolytic cleavage of DNA to give random double-stranded fragments with terminal 5'-phosphates, ATP is simultaneously hydrolyzed.</text>
        <dbReference type="EC" id="3.1.21.3"/>
    </reaction>
</comment>
<keyword evidence="7 10" id="KW-0378">Hydrolase</keyword>
<evidence type="ECO:0000256" key="2">
    <source>
        <dbReference type="ARBA" id="ARBA00008598"/>
    </source>
</evidence>
<dbReference type="PANTHER" id="PTHR30195:SF16">
    <property type="entry name" value="TYPE I RESTRICTION ENZYME ENDONUCLEASE SUBUNIT"/>
    <property type="match status" value="1"/>
</dbReference>
<dbReference type="GeneID" id="45417070"/>
<dbReference type="PROSITE" id="PS51192">
    <property type="entry name" value="HELICASE_ATP_BIND_1"/>
    <property type="match status" value="1"/>
</dbReference>
<dbReference type="SMART" id="SM00487">
    <property type="entry name" value="DEXDc"/>
    <property type="match status" value="1"/>
</dbReference>
<dbReference type="GO" id="GO:0005524">
    <property type="term" value="F:ATP binding"/>
    <property type="evidence" value="ECO:0007669"/>
    <property type="project" value="UniProtKB-KW"/>
</dbReference>
<sequence length="1032" mass="119120">MTNYKPIAETNNFIVLDKYCKEWQAVDSYQSEGDLEREFIQDLVNQGYEYLPILNNAKALLANVREQLQALNNVQFSDGEWLRFVEIYLDRPSDSVVDKTRKIHDDYIHDFVFDDGHIQNIYLLDKKNVARNKVQVIKQFEQKGSHANRYDVTILVNGLPLVQVELKKRGIAIREAFNQVHRYSKESFNSENSLYKYLQLFVISNGTDSRYFANTTTRNKNSFDFTMNWAKADNSLIKDLKDFTATFFQKNTLLNVLLHYSVFDISDTLLVMRPYQIAATERILWKVQSSYQAKNWNNTESGGFIWHTTGSGKTLTSFKAARLATELDFIDKVFFVVDRKDLDYQTMKEYQRFSPDSVNGSDSTAGLKRNLDKDDNKIIVTTIQKLNNLIKSEGDLPIYNKQVVFIFDECHRSQFGEAQKNLKKKFKKYYQFGFTGTPIFPQNALSAETTASVFGRELHSYVITDAIRDEKVLKFKVDYNDVRPQFKIIETEQDEKKLSAAENKQALLHPDRIREISQYILNNFRQKTHRLQAGSKGFNAMFAVSSVEAAKLYYESLNNLQKNSDKPLKIATIFSFAANEEQDAVGDIQDESFDISAMNSSAKEFLNAAIADYNKLFKTNFSVDSKGFQNYYRDLAKQVKAKEIDLLIVVGMFLTGFDAPTLNTLFVDKNLRYHGLMQAYSRTNRIYDATKTFGNIVTFRDLEQATIDAITLFGDKNTKNVVLEKSYKEYMEGFTDVVTGDARRGFVDIVKELEQRFPNPDEIFKESDKKAFTKLFGEYLRVENVLQNYDEYASLKALQNVDANDLVAVEVFKTQHYLSDEDLSALQTIQMPAERKIQDYRSTYNDIRDWLRREKLAEQKEKSTIDWDDVVFEVDLLKSQEINLDYILELIFENNKKVKDKATLVEDVRRVIRANLGNRAKESLLVDFINQTDLDQIGDKASVIDTFFTFAQAEQQREVQELIGAENLNEDAARRYIATSLKREFASDNGTELNAILPKMSPLNPQYLTKKQSIFQKIAAFVEKFKGVGGKI</sequence>
<dbReference type="InterPro" id="IPR007409">
    <property type="entry name" value="Restrct_endonuc_type1_HsdR_N"/>
</dbReference>
<evidence type="ECO:0000256" key="5">
    <source>
        <dbReference type="ARBA" id="ARBA00022747"/>
    </source>
</evidence>
<dbReference type="InterPro" id="IPR022625">
    <property type="entry name" value="TypeI_RM_Rsu_C"/>
</dbReference>
<dbReference type="SUPFAM" id="SSF52540">
    <property type="entry name" value="P-loop containing nucleoside triphosphate hydrolases"/>
    <property type="match status" value="1"/>
</dbReference>
<comment type="subunit">
    <text evidence="10">The type I restriction/modification system is composed of three polypeptides R, M and S.</text>
</comment>
<dbReference type="InterPro" id="IPR027417">
    <property type="entry name" value="P-loop_NTPase"/>
</dbReference>
<dbReference type="GO" id="GO:0009035">
    <property type="term" value="F:type I site-specific deoxyribonuclease activity"/>
    <property type="evidence" value="ECO:0007669"/>
    <property type="project" value="UniProtKB-EC"/>
</dbReference>
<organism evidence="12 13">
    <name type="scientific">Acinetobacter colistiniresistens</name>
    <dbReference type="NCBI Taxonomy" id="280145"/>
    <lineage>
        <taxon>Bacteria</taxon>
        <taxon>Pseudomonadati</taxon>
        <taxon>Pseudomonadota</taxon>
        <taxon>Gammaproteobacteria</taxon>
        <taxon>Moraxellales</taxon>
        <taxon>Moraxellaceae</taxon>
        <taxon>Acinetobacter</taxon>
    </lineage>
</organism>
<evidence type="ECO:0000256" key="8">
    <source>
        <dbReference type="ARBA" id="ARBA00022840"/>
    </source>
</evidence>
<evidence type="ECO:0000256" key="4">
    <source>
        <dbReference type="ARBA" id="ARBA00022741"/>
    </source>
</evidence>
<feature type="domain" description="Helicase ATP-binding" evidence="11">
    <location>
        <begin position="294"/>
        <end position="439"/>
    </location>
</feature>
<evidence type="ECO:0000313" key="12">
    <source>
        <dbReference type="EMBL" id="EPG36196.1"/>
    </source>
</evidence>
<dbReference type="PANTHER" id="PTHR30195">
    <property type="entry name" value="TYPE I SITE-SPECIFIC DEOXYRIBONUCLEASE PROTEIN SUBUNIT M AND R"/>
    <property type="match status" value="1"/>
</dbReference>
<accession>S3T3X6</accession>
<evidence type="ECO:0000256" key="9">
    <source>
        <dbReference type="ARBA" id="ARBA00023125"/>
    </source>
</evidence>
<dbReference type="AlphaFoldDB" id="S3T3X6"/>
<gene>
    <name evidence="12" type="ORF">F907_02733</name>
</gene>
<evidence type="ECO:0000313" key="13">
    <source>
        <dbReference type="Proteomes" id="UP000014559"/>
    </source>
</evidence>
<evidence type="ECO:0000256" key="10">
    <source>
        <dbReference type="RuleBase" id="RU364115"/>
    </source>
</evidence>
<dbReference type="EC" id="3.1.21.3" evidence="10"/>
<dbReference type="Pfam" id="PF12008">
    <property type="entry name" value="EcoR124_C"/>
    <property type="match status" value="1"/>
</dbReference>
<keyword evidence="4 10" id="KW-0547">Nucleotide-binding</keyword>
<dbReference type="GO" id="GO:0009307">
    <property type="term" value="P:DNA restriction-modification system"/>
    <property type="evidence" value="ECO:0007669"/>
    <property type="project" value="UniProtKB-KW"/>
</dbReference>
<dbReference type="InterPro" id="IPR014001">
    <property type="entry name" value="Helicase_ATP-bd"/>
</dbReference>
<dbReference type="CDD" id="cd18030">
    <property type="entry name" value="DEXHc_RE_I_HsdR"/>
    <property type="match status" value="1"/>
</dbReference>
<dbReference type="NCBIfam" id="TIGR00348">
    <property type="entry name" value="hsdR"/>
    <property type="match status" value="1"/>
</dbReference>
<protein>
    <recommendedName>
        <fullName evidence="10">Type I restriction enzyme endonuclease subunit</fullName>
        <shortName evidence="10">R protein</shortName>
        <ecNumber evidence="10">3.1.21.3</ecNumber>
    </recommendedName>
</protein>
<dbReference type="Pfam" id="PF18766">
    <property type="entry name" value="SWI2_SNF2"/>
    <property type="match status" value="1"/>
</dbReference>
<dbReference type="InterPro" id="IPR040980">
    <property type="entry name" value="SWI2_SNF2"/>
</dbReference>
<keyword evidence="9 10" id="KW-0238">DNA-binding</keyword>
<keyword evidence="6" id="KW-0255">Endonuclease</keyword>